<dbReference type="InterPro" id="IPR006680">
    <property type="entry name" value="Amidohydro-rel"/>
</dbReference>
<dbReference type="PANTHER" id="PTHR11647">
    <property type="entry name" value="HYDRANTOINASE/DIHYDROPYRIMIDINASE FAMILY MEMBER"/>
    <property type="match status" value="1"/>
</dbReference>
<dbReference type="GO" id="GO:0005829">
    <property type="term" value="C:cytosol"/>
    <property type="evidence" value="ECO:0007669"/>
    <property type="project" value="TreeGrafter"/>
</dbReference>
<dbReference type="FunFam" id="3.20.20.140:FF:000217">
    <property type="entry name" value="Dihydropyrimidinase-related protein 1"/>
    <property type="match status" value="1"/>
</dbReference>
<sequence>MYDVVIKNGTVVNSWGMIEADVAVSSETIVAVGLGLSGKREIDAGGKLVIPGAVDTHVHLSLDLGGGLISSDDFFTGTRAAAFGGTTTVVPFVHPESGETMESAFRRRQNEAEGDVVVDYGWHMNIGPDAFKELGGLQAAVNRVKSLGIVTFKLYMAYGYRLSDSQLFQAMEAVGRAGGLSVVHAENWDLISFLVERAVHAGEHHPRWHETCRPSSFEAEAVSKVAAIAAYLSFPAEIFHVGNRAVSKTIEDARKKNIPLFGETCPQYLFLTTDAFDREGVEGAYPVCSPPIRPEADRTAMWDALSSGALQIVSTDHCPFLAEEKEKGLETGFQKIPGGVPSIEMRLSALYSEGVRSGHISPEQWIDVCCTTPARLHGFDRKGDIAPGKDADIVIFDPEKEHYLTAETLHERCGWTPYEGMKLVGKVESTLLRGRTVVDNGSFVGAAGMGKYISRSGIDARLH</sequence>
<feature type="domain" description="Amidohydrolase-related" evidence="9">
    <location>
        <begin position="48"/>
        <end position="437"/>
    </location>
</feature>
<dbReference type="HOGENOM" id="CLU_015572_2_0_12"/>
<dbReference type="Pfam" id="PF01979">
    <property type="entry name" value="Amidohydro_1"/>
    <property type="match status" value="1"/>
</dbReference>
<dbReference type="EMBL" id="CP002116">
    <property type="protein sequence ID" value="ADK79487.1"/>
    <property type="molecule type" value="Genomic_DNA"/>
</dbReference>
<keyword evidence="11" id="KW-1185">Reference proteome</keyword>
<evidence type="ECO:0000256" key="2">
    <source>
        <dbReference type="ARBA" id="ARBA00008829"/>
    </source>
</evidence>
<dbReference type="GO" id="GO:0046872">
    <property type="term" value="F:metal ion binding"/>
    <property type="evidence" value="ECO:0007669"/>
    <property type="project" value="UniProtKB-KW"/>
</dbReference>
<dbReference type="InterPro" id="IPR011059">
    <property type="entry name" value="Metal-dep_hydrolase_composite"/>
</dbReference>
<evidence type="ECO:0000256" key="1">
    <source>
        <dbReference type="ARBA" id="ARBA00001947"/>
    </source>
</evidence>
<reference evidence="11" key="1">
    <citation type="journal article" date="2010" name="Stand. Genomic Sci.">
        <title>Complete genome sequence of Spirochaeta smaragdinae type strain (SEBR 4228).</title>
        <authorList>
            <person name="Mavromatis K."/>
            <person name="Yasawong M."/>
            <person name="Chertkov O."/>
            <person name="Lapidus A."/>
            <person name="Lucas S."/>
            <person name="Nolan M."/>
            <person name="Del Rio T.G."/>
            <person name="Tice H."/>
            <person name="Cheng J.F."/>
            <person name="Pitluck S."/>
            <person name="Liolios K."/>
            <person name="Ivanova N."/>
            <person name="Tapia R."/>
            <person name="Han C."/>
            <person name="Bruce D."/>
            <person name="Goodwin L."/>
            <person name="Pati A."/>
            <person name="Chen A."/>
            <person name="Palaniappan K."/>
            <person name="Land M."/>
            <person name="Hauser L."/>
            <person name="Chang Y.J."/>
            <person name="Jeffries C.D."/>
            <person name="Detter J.C."/>
            <person name="Rohde M."/>
            <person name="Brambilla E."/>
            <person name="Spring S."/>
            <person name="Goker M."/>
            <person name="Sikorski J."/>
            <person name="Woyke T."/>
            <person name="Bristow J."/>
            <person name="Eisen J.A."/>
            <person name="Markowitz V."/>
            <person name="Hugenholtz P."/>
            <person name="Klenk H.P."/>
            <person name="Kyrpides N.C."/>
        </authorList>
    </citation>
    <scope>NUCLEOTIDE SEQUENCE [LARGE SCALE GENOMIC DNA]</scope>
    <source>
        <strain evidence="11">DSM 11293 / JCM 15392 / SEBR 4228</strain>
    </source>
</reference>
<gene>
    <name evidence="10" type="ordered locus">Spirs_0331</name>
</gene>
<dbReference type="STRING" id="573413.Spirs_0331"/>
<evidence type="ECO:0000259" key="9">
    <source>
        <dbReference type="Pfam" id="PF01979"/>
    </source>
</evidence>
<dbReference type="KEGG" id="ssm:Spirs_0331"/>
<dbReference type="InterPro" id="IPR032466">
    <property type="entry name" value="Metal_Hydrolase"/>
</dbReference>
<evidence type="ECO:0000313" key="11">
    <source>
        <dbReference type="Proteomes" id="UP000002318"/>
    </source>
</evidence>
<dbReference type="SUPFAM" id="SSF51556">
    <property type="entry name" value="Metallo-dependent hydrolases"/>
    <property type="match status" value="1"/>
</dbReference>
<evidence type="ECO:0000256" key="3">
    <source>
        <dbReference type="ARBA" id="ARBA00022553"/>
    </source>
</evidence>
<dbReference type="GO" id="GO:0016812">
    <property type="term" value="F:hydrolase activity, acting on carbon-nitrogen (but not peptide) bonds, in cyclic amides"/>
    <property type="evidence" value="ECO:0007669"/>
    <property type="project" value="TreeGrafter"/>
</dbReference>
<dbReference type="NCBIfam" id="TIGR02033">
    <property type="entry name" value="D-hydantoinase"/>
    <property type="match status" value="1"/>
</dbReference>
<protein>
    <recommendedName>
        <fullName evidence="7">D-hydantoinase</fullName>
    </recommendedName>
</protein>
<comment type="function">
    <text evidence="6">Catalyzes the stereospecific hydrolysis of the cyclic amide bond of D-hydantoin derivatives.</text>
</comment>
<dbReference type="AlphaFoldDB" id="E1RAV7"/>
<proteinExistence type="inferred from homology"/>
<comment type="cofactor">
    <cofactor evidence="1">
        <name>Zn(2+)</name>
        <dbReference type="ChEBI" id="CHEBI:29105"/>
    </cofactor>
</comment>
<dbReference type="InterPro" id="IPR011778">
    <property type="entry name" value="Hydantoinase/dihydroPyrase"/>
</dbReference>
<evidence type="ECO:0000256" key="5">
    <source>
        <dbReference type="ARBA" id="ARBA00022801"/>
    </source>
</evidence>
<comment type="PTM">
    <text evidence="8">Carbamylation allows a single lysine to coordinate two divalent metal cations.</text>
</comment>
<keyword evidence="3" id="KW-0597">Phosphoprotein</keyword>
<dbReference type="InterPro" id="IPR050378">
    <property type="entry name" value="Metallo-dep_Hydrolases_sf"/>
</dbReference>
<evidence type="ECO:0000256" key="8">
    <source>
        <dbReference type="PIRSR" id="PIRSR611778-50"/>
    </source>
</evidence>
<feature type="modified residue" description="N6-carboxylysine" evidence="8">
    <location>
        <position position="153"/>
    </location>
</feature>
<dbReference type="Gene3D" id="3.20.20.140">
    <property type="entry name" value="Metal-dependent hydrolases"/>
    <property type="match status" value="1"/>
</dbReference>
<keyword evidence="5" id="KW-0378">Hydrolase</keyword>
<dbReference type="Gene3D" id="2.30.40.10">
    <property type="entry name" value="Urease, subunit C, domain 1"/>
    <property type="match status" value="1"/>
</dbReference>
<keyword evidence="4" id="KW-0479">Metal-binding</keyword>
<dbReference type="PANTHER" id="PTHR11647:SF1">
    <property type="entry name" value="COLLAPSIN RESPONSE MEDIATOR PROTEIN"/>
    <property type="match status" value="1"/>
</dbReference>
<evidence type="ECO:0000313" key="10">
    <source>
        <dbReference type="EMBL" id="ADK79487.1"/>
    </source>
</evidence>
<dbReference type="eggNOG" id="COG0044">
    <property type="taxonomic scope" value="Bacteria"/>
</dbReference>
<comment type="similarity">
    <text evidence="2">Belongs to the metallo-dependent hydrolases superfamily. Hydantoinase/dihydropyrimidinase family.</text>
</comment>
<evidence type="ECO:0000256" key="7">
    <source>
        <dbReference type="ARBA" id="ARBA00068457"/>
    </source>
</evidence>
<organism evidence="10 11">
    <name type="scientific">Sediminispirochaeta smaragdinae (strain DSM 11293 / JCM 15392 / SEBR 4228)</name>
    <name type="common">Spirochaeta smaragdinae</name>
    <dbReference type="NCBI Taxonomy" id="573413"/>
    <lineage>
        <taxon>Bacteria</taxon>
        <taxon>Pseudomonadati</taxon>
        <taxon>Spirochaetota</taxon>
        <taxon>Spirochaetia</taxon>
        <taxon>Spirochaetales</taxon>
        <taxon>Spirochaetaceae</taxon>
        <taxon>Sediminispirochaeta</taxon>
    </lineage>
</organism>
<dbReference type="Proteomes" id="UP000002318">
    <property type="component" value="Chromosome"/>
</dbReference>
<dbReference type="SUPFAM" id="SSF51338">
    <property type="entry name" value="Composite domain of metallo-dependent hydrolases"/>
    <property type="match status" value="1"/>
</dbReference>
<dbReference type="RefSeq" id="WP_013252951.1">
    <property type="nucleotide sequence ID" value="NC_014364.1"/>
</dbReference>
<accession>E1RAV7</accession>
<name>E1RAV7_SEDSS</name>
<evidence type="ECO:0000256" key="6">
    <source>
        <dbReference type="ARBA" id="ARBA00055040"/>
    </source>
</evidence>
<dbReference type="OrthoDB" id="9765462at2"/>
<evidence type="ECO:0000256" key="4">
    <source>
        <dbReference type="ARBA" id="ARBA00022723"/>
    </source>
</evidence>